<dbReference type="Proteomes" id="UP000799767">
    <property type="component" value="Unassembled WGS sequence"/>
</dbReference>
<protein>
    <submittedName>
        <fullName evidence="2">Uncharacterized protein</fullName>
    </submittedName>
</protein>
<evidence type="ECO:0000313" key="3">
    <source>
        <dbReference type="Proteomes" id="UP000799767"/>
    </source>
</evidence>
<dbReference type="AlphaFoldDB" id="A0A6A6PYL6"/>
<feature type="region of interest" description="Disordered" evidence="1">
    <location>
        <begin position="155"/>
        <end position="206"/>
    </location>
</feature>
<dbReference type="GeneID" id="54477681"/>
<evidence type="ECO:0000256" key="1">
    <source>
        <dbReference type="SAM" id="MobiDB-lite"/>
    </source>
</evidence>
<gene>
    <name evidence="2" type="ORF">BDY17DRAFT_321728</name>
</gene>
<evidence type="ECO:0000313" key="2">
    <source>
        <dbReference type="EMBL" id="KAF2484829.1"/>
    </source>
</evidence>
<proteinExistence type="predicted"/>
<reference evidence="2" key="1">
    <citation type="journal article" date="2020" name="Stud. Mycol.">
        <title>101 Dothideomycetes genomes: a test case for predicting lifestyles and emergence of pathogens.</title>
        <authorList>
            <person name="Haridas S."/>
            <person name="Albert R."/>
            <person name="Binder M."/>
            <person name="Bloem J."/>
            <person name="Labutti K."/>
            <person name="Salamov A."/>
            <person name="Andreopoulos B."/>
            <person name="Baker S."/>
            <person name="Barry K."/>
            <person name="Bills G."/>
            <person name="Bluhm B."/>
            <person name="Cannon C."/>
            <person name="Castanera R."/>
            <person name="Culley D."/>
            <person name="Daum C."/>
            <person name="Ezra D."/>
            <person name="Gonzalez J."/>
            <person name="Henrissat B."/>
            <person name="Kuo A."/>
            <person name="Liang C."/>
            <person name="Lipzen A."/>
            <person name="Lutzoni F."/>
            <person name="Magnuson J."/>
            <person name="Mondo S."/>
            <person name="Nolan M."/>
            <person name="Ohm R."/>
            <person name="Pangilinan J."/>
            <person name="Park H.-J."/>
            <person name="Ramirez L."/>
            <person name="Alfaro M."/>
            <person name="Sun H."/>
            <person name="Tritt A."/>
            <person name="Yoshinaga Y."/>
            <person name="Zwiers L.-H."/>
            <person name="Turgeon B."/>
            <person name="Goodwin S."/>
            <person name="Spatafora J."/>
            <person name="Crous P."/>
            <person name="Grigoriev I."/>
        </authorList>
    </citation>
    <scope>NUCLEOTIDE SEQUENCE</scope>
    <source>
        <strain evidence="2">CBS 113389</strain>
    </source>
</reference>
<name>A0A6A6PYL6_9PEZI</name>
<accession>A0A6A6PYL6</accession>
<sequence>MALLRMPSPPETMADATEAEFLSRLQLNLDLEHDRRRYHAMKADIFQGCQRICYDRSCLLPYLRNDASIRPPFICTQITEGALHAEARRIYRTSHPDIQRIYDLGGDEGSASRGAGGDGSNREQENWVIRWLLWRTLLAGADGDGESAALAARSKNAAGGGVDGSIAGRAKQTYWDPARESWSPDRERNQSAATAGAAEAADSSSK</sequence>
<organism evidence="2 3">
    <name type="scientific">Neohortaea acidophila</name>
    <dbReference type="NCBI Taxonomy" id="245834"/>
    <lineage>
        <taxon>Eukaryota</taxon>
        <taxon>Fungi</taxon>
        <taxon>Dikarya</taxon>
        <taxon>Ascomycota</taxon>
        <taxon>Pezizomycotina</taxon>
        <taxon>Dothideomycetes</taxon>
        <taxon>Dothideomycetidae</taxon>
        <taxon>Mycosphaerellales</taxon>
        <taxon>Teratosphaeriaceae</taxon>
        <taxon>Neohortaea</taxon>
    </lineage>
</organism>
<dbReference type="EMBL" id="MU001633">
    <property type="protein sequence ID" value="KAF2484829.1"/>
    <property type="molecule type" value="Genomic_DNA"/>
</dbReference>
<feature type="compositionally biased region" description="Basic and acidic residues" evidence="1">
    <location>
        <begin position="177"/>
        <end position="189"/>
    </location>
</feature>
<feature type="compositionally biased region" description="Low complexity" evidence="1">
    <location>
        <begin position="191"/>
        <end position="206"/>
    </location>
</feature>
<keyword evidence="3" id="KW-1185">Reference proteome</keyword>
<dbReference type="RefSeq" id="XP_033591398.1">
    <property type="nucleotide sequence ID" value="XM_033736679.1"/>
</dbReference>